<evidence type="ECO:0000313" key="1">
    <source>
        <dbReference type="EMBL" id="SMB84445.1"/>
    </source>
</evidence>
<protein>
    <submittedName>
        <fullName evidence="1">Uncharacterized protein</fullName>
    </submittedName>
</protein>
<dbReference type="EMBL" id="FWWU01000007">
    <property type="protein sequence ID" value="SMB84445.1"/>
    <property type="molecule type" value="Genomic_DNA"/>
</dbReference>
<sequence>MDEVWRLLADVTEDLLLQGEDAGIRLILDPCHVRRAPVQRLLRHNHTSILHAEHPAFSEAEPVHHFRSSGRDIFQRTQDWPVPVGHALDLNTIWTRTSKIFWASSSSVACQP</sequence>
<dbReference type="AlphaFoldDB" id="A0A1W1UTI9"/>
<gene>
    <name evidence="1" type="ORF">SAMN00790413_05136</name>
</gene>
<proteinExistence type="predicted"/>
<reference evidence="1 2" key="1">
    <citation type="submission" date="2017-04" db="EMBL/GenBank/DDBJ databases">
        <authorList>
            <person name="Afonso C.L."/>
            <person name="Miller P.J."/>
            <person name="Scott M.A."/>
            <person name="Spackman E."/>
            <person name="Goraichik I."/>
            <person name="Dimitrov K.M."/>
            <person name="Suarez D.L."/>
            <person name="Swayne D.E."/>
        </authorList>
    </citation>
    <scope>NUCLEOTIDE SEQUENCE [LARGE SCALE GENOMIC DNA]</scope>
    <source>
        <strain evidence="1 2">KR-140</strain>
    </source>
</reference>
<evidence type="ECO:0000313" key="2">
    <source>
        <dbReference type="Proteomes" id="UP000192582"/>
    </source>
</evidence>
<dbReference type="STRING" id="695939.SAMN00790413_05136"/>
<keyword evidence="2" id="KW-1185">Reference proteome</keyword>
<dbReference type="Proteomes" id="UP000192582">
    <property type="component" value="Unassembled WGS sequence"/>
</dbReference>
<name>A0A1W1UTI9_9DEIO</name>
<accession>A0A1W1UTI9</accession>
<organism evidence="1 2">
    <name type="scientific">Deinococcus hopiensis KR-140</name>
    <dbReference type="NCBI Taxonomy" id="695939"/>
    <lineage>
        <taxon>Bacteria</taxon>
        <taxon>Thermotogati</taxon>
        <taxon>Deinococcota</taxon>
        <taxon>Deinococci</taxon>
        <taxon>Deinococcales</taxon>
        <taxon>Deinococcaceae</taxon>
        <taxon>Deinococcus</taxon>
    </lineage>
</organism>